<gene>
    <name evidence="2" type="ORF">TL16_g09147</name>
</gene>
<dbReference type="Pfam" id="PF01398">
    <property type="entry name" value="JAB"/>
    <property type="match status" value="1"/>
</dbReference>
<dbReference type="SUPFAM" id="SSF102712">
    <property type="entry name" value="JAB1/MPN domain"/>
    <property type="match status" value="1"/>
</dbReference>
<dbReference type="Proteomes" id="UP001162640">
    <property type="component" value="Unassembled WGS sequence"/>
</dbReference>
<dbReference type="GO" id="GO:0008237">
    <property type="term" value="F:metallopeptidase activity"/>
    <property type="evidence" value="ECO:0007669"/>
    <property type="project" value="InterPro"/>
</dbReference>
<dbReference type="Gene3D" id="3.40.140.10">
    <property type="entry name" value="Cytidine Deaminase, domain 2"/>
    <property type="match status" value="1"/>
</dbReference>
<evidence type="ECO:0000313" key="3">
    <source>
        <dbReference type="Proteomes" id="UP001162640"/>
    </source>
</evidence>
<comment type="caution">
    <text evidence="2">The sequence shown here is derived from an EMBL/GenBank/DDBJ whole genome shotgun (WGS) entry which is preliminary data.</text>
</comment>
<feature type="domain" description="MPN" evidence="1">
    <location>
        <begin position="86"/>
        <end position="234"/>
    </location>
</feature>
<dbReference type="InterPro" id="IPR037518">
    <property type="entry name" value="MPN"/>
</dbReference>
<dbReference type="SMART" id="SM00232">
    <property type="entry name" value="JAB_MPN"/>
    <property type="match status" value="1"/>
</dbReference>
<protein>
    <recommendedName>
        <fullName evidence="1">MPN domain-containing protein</fullName>
    </recommendedName>
</protein>
<evidence type="ECO:0000259" key="1">
    <source>
        <dbReference type="PROSITE" id="PS50249"/>
    </source>
</evidence>
<organism evidence="2 3">
    <name type="scientific">Triparma laevis f. inornata</name>
    <dbReference type="NCBI Taxonomy" id="1714386"/>
    <lineage>
        <taxon>Eukaryota</taxon>
        <taxon>Sar</taxon>
        <taxon>Stramenopiles</taxon>
        <taxon>Ochrophyta</taxon>
        <taxon>Bolidophyceae</taxon>
        <taxon>Parmales</taxon>
        <taxon>Triparmaceae</taxon>
        <taxon>Triparma</taxon>
    </lineage>
</organism>
<reference evidence="3" key="1">
    <citation type="journal article" date="2023" name="Commun. Biol.">
        <title>Genome analysis of Parmales, the sister group of diatoms, reveals the evolutionary specialization of diatoms from phago-mixotrophs to photoautotrophs.</title>
        <authorList>
            <person name="Ban H."/>
            <person name="Sato S."/>
            <person name="Yoshikawa S."/>
            <person name="Yamada K."/>
            <person name="Nakamura Y."/>
            <person name="Ichinomiya M."/>
            <person name="Sato N."/>
            <person name="Blanc-Mathieu R."/>
            <person name="Endo H."/>
            <person name="Kuwata A."/>
            <person name="Ogata H."/>
        </authorList>
    </citation>
    <scope>NUCLEOTIDE SEQUENCE [LARGE SCALE GENOMIC DNA]</scope>
</reference>
<dbReference type="InterPro" id="IPR050242">
    <property type="entry name" value="JAMM_MPN+_peptidase_M67A"/>
</dbReference>
<evidence type="ECO:0000313" key="2">
    <source>
        <dbReference type="EMBL" id="GMH82104.1"/>
    </source>
</evidence>
<accession>A0A9W7B956</accession>
<sequence length="244" mass="27492">MAEPPKSKGDECYAFGKPHFLDTYRRRPCLPQSFSGDNRLRGVNPHFALSILTPRPPRPLPPDRERLAAHRSAKPWTSNPTYFHTASFSPSSSLKILSHCHSGVAKGLKANGKPVEVMGLLTGRPDPENEGVIIITDSFPLPIEGFETRVIADDQHVINHMIALGDLLEDLRPEKFCGWYHSHPFDLQQTPHTFFSSTDLSTQLQWQRSEDGHGNPWLGVVVDPIRSLSLKDLGEEQEHHQREK</sequence>
<dbReference type="InterPro" id="IPR000555">
    <property type="entry name" value="JAMM/MPN+_dom"/>
</dbReference>
<dbReference type="PROSITE" id="PS50249">
    <property type="entry name" value="MPN"/>
    <property type="match status" value="1"/>
</dbReference>
<proteinExistence type="predicted"/>
<dbReference type="PANTHER" id="PTHR10410">
    <property type="entry name" value="EUKARYOTIC TRANSLATION INITIATION FACTOR 3 -RELATED"/>
    <property type="match status" value="1"/>
</dbReference>
<name>A0A9W7B956_9STRA</name>
<dbReference type="EMBL" id="BLQM01000309">
    <property type="protein sequence ID" value="GMH82104.1"/>
    <property type="molecule type" value="Genomic_DNA"/>
</dbReference>
<dbReference type="AlphaFoldDB" id="A0A9W7B956"/>